<dbReference type="AlphaFoldDB" id="A0A7U6JIW2"/>
<protein>
    <submittedName>
        <fullName evidence="1">Uncharacterized protein</fullName>
    </submittedName>
</protein>
<evidence type="ECO:0000313" key="2">
    <source>
        <dbReference type="Proteomes" id="UP000031631"/>
    </source>
</evidence>
<reference evidence="1 2" key="1">
    <citation type="journal article" date="2014" name="PLoS ONE">
        <title>Physiological and genomic features of a novel sulfur-oxidizing gammaproteobacterium belonging to a previously uncultivated symbiotic lineage isolated from a hydrothermal vent.</title>
        <authorList>
            <person name="Nunoura T."/>
            <person name="Takaki Y."/>
            <person name="Kazama H."/>
            <person name="Kakuta J."/>
            <person name="Shimamura S."/>
            <person name="Makita H."/>
            <person name="Hirai M."/>
            <person name="Miyazaki M."/>
            <person name="Takai K."/>
        </authorList>
    </citation>
    <scope>NUCLEOTIDE SEQUENCE [LARGE SCALE GENOMIC DNA]</scope>
    <source>
        <strain evidence="1 2">Hiromi1</strain>
    </source>
</reference>
<organism evidence="1 2">
    <name type="scientific">Thiolapillus brandeum</name>
    <dbReference type="NCBI Taxonomy" id="1076588"/>
    <lineage>
        <taxon>Bacteria</taxon>
        <taxon>Pseudomonadati</taxon>
        <taxon>Pseudomonadota</taxon>
        <taxon>Gammaproteobacteria</taxon>
        <taxon>Chromatiales</taxon>
        <taxon>Sedimenticolaceae</taxon>
        <taxon>Thiolapillus</taxon>
    </lineage>
</organism>
<name>A0A7U6JIW2_9GAMM</name>
<keyword evidence="2" id="KW-1185">Reference proteome</keyword>
<accession>A0A7U6JIW2</accession>
<dbReference type="KEGG" id="tbn:TBH_C2795"/>
<dbReference type="Proteomes" id="UP000031631">
    <property type="component" value="Chromosome"/>
</dbReference>
<dbReference type="EMBL" id="AP012273">
    <property type="protein sequence ID" value="BAO45696.1"/>
    <property type="molecule type" value="Genomic_DNA"/>
</dbReference>
<gene>
    <name evidence="1" type="ORF">TBH_C2795</name>
</gene>
<evidence type="ECO:0000313" key="1">
    <source>
        <dbReference type="EMBL" id="BAO45696.1"/>
    </source>
</evidence>
<sequence length="139" mass="15373">MAYPFFAKTFLIFILVAPVNNVRHEPRHIHRKKMMIRKAVFSLVLVALAGVSLVGSAQAAAIAKRTHESTIVGAKAGVIPPTSSVQDLEAALKHSYIGTYAIYGALPDEYKTTLYSSIKDGGNIQDFRNQVIKMRLHRH</sequence>
<proteinExistence type="predicted"/>